<comment type="similarity">
    <text evidence="2">Belongs to the F-actin-capping protein alpha subunit family.</text>
</comment>
<comment type="caution">
    <text evidence="11">The sequence shown here is derived from an EMBL/GenBank/DDBJ whole genome shotgun (WGS) entry which is preliminary data.</text>
</comment>
<comment type="function">
    <text evidence="8">F-actin-capping proteins bind in a Ca(2+)-independent manner to the fast growing ends of actin filaments (barbed end) thereby blocking the exchange of subunits at these ends. Unlike other capping proteins (such as gelsolin and severin), these proteins do not sever actin filaments.</text>
</comment>
<dbReference type="SMART" id="SM00861">
    <property type="entry name" value="Transket_pyr"/>
    <property type="match status" value="1"/>
</dbReference>
<dbReference type="GO" id="GO:0051016">
    <property type="term" value="P:barbed-end actin filament capping"/>
    <property type="evidence" value="ECO:0007669"/>
    <property type="project" value="InterPro"/>
</dbReference>
<keyword evidence="5" id="KW-0117">Actin capping</keyword>
<dbReference type="GO" id="GO:0008290">
    <property type="term" value="C:F-actin capping protein complex"/>
    <property type="evidence" value="ECO:0007669"/>
    <property type="project" value="InterPro"/>
</dbReference>
<evidence type="ECO:0000256" key="6">
    <source>
        <dbReference type="ARBA" id="ARBA00023002"/>
    </source>
</evidence>
<evidence type="ECO:0000256" key="9">
    <source>
        <dbReference type="ARBA" id="ARBA00051764"/>
    </source>
</evidence>
<keyword evidence="6" id="KW-0560">Oxidoreductase</keyword>
<dbReference type="InterPro" id="IPR002189">
    <property type="entry name" value="CapZ_alpha"/>
</dbReference>
<dbReference type="RefSeq" id="XP_038745733.1">
    <property type="nucleotide sequence ID" value="XM_038888932.1"/>
</dbReference>
<dbReference type="Pfam" id="PF01267">
    <property type="entry name" value="F-actin_cap_A"/>
    <property type="match status" value="1"/>
</dbReference>
<sequence length="661" mass="72255">MRSISLRPLRRALAPSVSTQLPLAVSRLYSTHPPNAKLNIPVDYSTTSLLAHSSQTALGTKELPEEVRNGTTKKMNLFQAINDALSIALAEDDSVMVFGEDVAFGGVFRCTMKLAETYGGDRIFNTPLTEQGIMGFAIGAAAEGMRPVAEIQFADYIYPAFDQLVNEAAKFRYRDGACGRSVGGLTVRMPCGGVGHGALYHSQSPESLFTHIPGLRVIMPRSPLQAKGLLLSAIRSNDPCIFMEPKILYRAAVEQVPSGAYTLPLSKAEVLKEGKDVTIVSYGQPLYTCMSAIQKAEEELGISVELIDLRTLYPWDKECVLESVRKTGHCIVVHEAMVNAGIGAEVAAVIQEDPDTFLRLEAPVARVAGWSIHTPLLFEKFNIPDVANLTMSQVDTVSSFVEGAPPGELADVIADIKSLTVSDPELVSSLEPAFEKYNEEQFITTKLPGGSQQVIISSHNSLGDGEYFDVESSTSFSFDHTTQKASNAKSYVLESANADLIKSTLKSLGPYVQEHFPNAAYGVYPTENDSKVAIIIVSNKYSPNNFWNGRWRSLYIYDPSSETLEGSVKVDVHYYEDGNVRLLTSRPTQTGVSGTGAGIVREISTSEKKYQEELNRGFTSLSEGAFKGLRRQLPVTRQKIEWDKITSYRLGQDIGGGSTRR</sequence>
<dbReference type="Gene3D" id="3.40.50.970">
    <property type="match status" value="1"/>
</dbReference>
<comment type="catalytic activity">
    <reaction evidence="9">
        <text>N(6)-[(R)-lipoyl]-L-lysyl-[protein] + 3-methyl-2-oxobutanoate + H(+) = N(6)-[(R)-S(8)-2-methylpropanoyldihydrolipoyl]-L-lysyl-[protein] + CO2</text>
        <dbReference type="Rhea" id="RHEA:13457"/>
        <dbReference type="Rhea" id="RHEA-COMP:10474"/>
        <dbReference type="Rhea" id="RHEA-COMP:10497"/>
        <dbReference type="ChEBI" id="CHEBI:11851"/>
        <dbReference type="ChEBI" id="CHEBI:15378"/>
        <dbReference type="ChEBI" id="CHEBI:16526"/>
        <dbReference type="ChEBI" id="CHEBI:83099"/>
        <dbReference type="ChEBI" id="CHEBI:83142"/>
        <dbReference type="EC" id="1.2.4.4"/>
    </reaction>
    <physiologicalReaction direction="left-to-right" evidence="9">
        <dbReference type="Rhea" id="RHEA:13458"/>
    </physiologicalReaction>
</comment>
<dbReference type="Pfam" id="PF02780">
    <property type="entry name" value="Transketolase_C"/>
    <property type="match status" value="1"/>
</dbReference>
<dbReference type="SUPFAM" id="SSF90096">
    <property type="entry name" value="Subunits of heterodimeric actin filament capping protein Capz"/>
    <property type="match status" value="1"/>
</dbReference>
<comment type="cofactor">
    <cofactor evidence="1">
        <name>thiamine diphosphate</name>
        <dbReference type="ChEBI" id="CHEBI:58937"/>
    </cofactor>
</comment>
<evidence type="ECO:0000313" key="11">
    <source>
        <dbReference type="EMBL" id="KAF9876272.1"/>
    </source>
</evidence>
<reference evidence="11" key="2">
    <citation type="submission" date="2020-11" db="EMBL/GenBank/DDBJ databases">
        <title>Whole genome sequencing of Colletotrichum sp.</title>
        <authorList>
            <person name="Li H."/>
        </authorList>
    </citation>
    <scope>NUCLEOTIDE SEQUENCE</scope>
    <source>
        <strain evidence="11">CkLH20</strain>
    </source>
</reference>
<dbReference type="GO" id="GO:0003863">
    <property type="term" value="F:branched-chain 2-oxo acid dehydrogenase activity"/>
    <property type="evidence" value="ECO:0007669"/>
    <property type="project" value="UniProtKB-EC"/>
</dbReference>
<dbReference type="FunFam" id="3.90.1150.210:FF:000003">
    <property type="entry name" value="F-actin-capping protein subunit alpha"/>
    <property type="match status" value="1"/>
</dbReference>
<dbReference type="Pfam" id="PF02779">
    <property type="entry name" value="Transket_pyr"/>
    <property type="match status" value="1"/>
</dbReference>
<dbReference type="PANTHER" id="PTHR42980:SF1">
    <property type="entry name" value="2-OXOISOVALERATE DEHYDROGENASE SUBUNIT BETA, MITOCHONDRIAL"/>
    <property type="match status" value="1"/>
</dbReference>
<evidence type="ECO:0000256" key="7">
    <source>
        <dbReference type="ARBA" id="ARBA00023203"/>
    </source>
</evidence>
<evidence type="ECO:0000313" key="12">
    <source>
        <dbReference type="Proteomes" id="UP000781932"/>
    </source>
</evidence>
<proteinExistence type="inferred from homology"/>
<dbReference type="InterPro" id="IPR033248">
    <property type="entry name" value="Transketolase_C"/>
</dbReference>
<dbReference type="SUPFAM" id="SSF52922">
    <property type="entry name" value="TK C-terminal domain-like"/>
    <property type="match status" value="1"/>
</dbReference>
<keyword evidence="7" id="KW-0009">Actin-binding</keyword>
<evidence type="ECO:0000256" key="4">
    <source>
        <dbReference type="ARBA" id="ARBA00014038"/>
    </source>
</evidence>
<evidence type="ECO:0000256" key="2">
    <source>
        <dbReference type="ARBA" id="ARBA00010479"/>
    </source>
</evidence>
<organism evidence="11 12">
    <name type="scientific">Colletotrichum karsti</name>
    <dbReference type="NCBI Taxonomy" id="1095194"/>
    <lineage>
        <taxon>Eukaryota</taxon>
        <taxon>Fungi</taxon>
        <taxon>Dikarya</taxon>
        <taxon>Ascomycota</taxon>
        <taxon>Pezizomycotina</taxon>
        <taxon>Sordariomycetes</taxon>
        <taxon>Hypocreomycetidae</taxon>
        <taxon>Glomerellales</taxon>
        <taxon>Glomerellaceae</taxon>
        <taxon>Colletotrichum</taxon>
        <taxon>Colletotrichum boninense species complex</taxon>
    </lineage>
</organism>
<keyword evidence="12" id="KW-1185">Reference proteome</keyword>
<dbReference type="InterPro" id="IPR037282">
    <property type="entry name" value="CapZ_alpha/beta"/>
</dbReference>
<protein>
    <recommendedName>
        <fullName evidence="4">F-actin-capping protein subunit alpha</fullName>
        <ecNumber evidence="3">1.2.4.4</ecNumber>
    </recommendedName>
</protein>
<dbReference type="GeneID" id="62162006"/>
<dbReference type="Gene3D" id="3.90.1150.210">
    <property type="entry name" value="F-actin capping protein, beta subunit"/>
    <property type="match status" value="1"/>
</dbReference>
<dbReference type="GO" id="GO:0009083">
    <property type="term" value="P:branched-chain amino acid catabolic process"/>
    <property type="evidence" value="ECO:0007669"/>
    <property type="project" value="TreeGrafter"/>
</dbReference>
<dbReference type="CDD" id="cd07036">
    <property type="entry name" value="TPP_PYR_E1-PDHc-beta_like"/>
    <property type="match status" value="1"/>
</dbReference>
<dbReference type="EMBL" id="JAATWM020000018">
    <property type="protein sequence ID" value="KAF9876272.1"/>
    <property type="molecule type" value="Genomic_DNA"/>
</dbReference>
<dbReference type="PRINTS" id="PR00191">
    <property type="entry name" value="FACTINCAPA"/>
</dbReference>
<feature type="domain" description="Transketolase-like pyrimidine-binding" evidence="10">
    <location>
        <begin position="75"/>
        <end position="251"/>
    </location>
</feature>
<dbReference type="InterPro" id="IPR042276">
    <property type="entry name" value="CapZ_alpha/beta_2"/>
</dbReference>
<dbReference type="InterPro" id="IPR005475">
    <property type="entry name" value="Transketolase-like_Pyr-bd"/>
</dbReference>
<dbReference type="FunFam" id="3.40.50.920:FF:000001">
    <property type="entry name" value="Pyruvate dehydrogenase E1 beta subunit"/>
    <property type="match status" value="1"/>
</dbReference>
<evidence type="ECO:0000256" key="5">
    <source>
        <dbReference type="ARBA" id="ARBA00022467"/>
    </source>
</evidence>
<dbReference type="PANTHER" id="PTHR42980">
    <property type="entry name" value="2-OXOISOVALERATE DEHYDROGENASE SUBUNIT BETA-RELATED"/>
    <property type="match status" value="1"/>
</dbReference>
<name>A0A9P6LL74_9PEZI</name>
<dbReference type="GO" id="GO:0003779">
    <property type="term" value="F:actin binding"/>
    <property type="evidence" value="ECO:0007669"/>
    <property type="project" value="UniProtKB-KW"/>
</dbReference>
<evidence type="ECO:0000256" key="3">
    <source>
        <dbReference type="ARBA" id="ARBA00012277"/>
    </source>
</evidence>
<evidence type="ECO:0000256" key="8">
    <source>
        <dbReference type="ARBA" id="ARBA00025389"/>
    </source>
</evidence>
<gene>
    <name evidence="11" type="ORF">CkaCkLH20_06215</name>
</gene>
<dbReference type="FunFam" id="3.40.50.970:FF:000001">
    <property type="entry name" value="Pyruvate dehydrogenase E1 beta subunit"/>
    <property type="match status" value="1"/>
</dbReference>
<accession>A0A9P6LL74</accession>
<dbReference type="AlphaFoldDB" id="A0A9P6LL74"/>
<dbReference type="InterPro" id="IPR009014">
    <property type="entry name" value="Transketo_C/PFOR_II"/>
</dbReference>
<dbReference type="EC" id="1.2.4.4" evidence="3"/>
<dbReference type="OrthoDB" id="878at2759"/>
<dbReference type="GO" id="GO:0006091">
    <property type="term" value="P:generation of precursor metabolites and energy"/>
    <property type="evidence" value="ECO:0007669"/>
    <property type="project" value="UniProtKB-ARBA"/>
</dbReference>
<dbReference type="InterPro" id="IPR042489">
    <property type="entry name" value="CapZ_alpha_1"/>
</dbReference>
<dbReference type="Gene3D" id="3.40.50.920">
    <property type="match status" value="1"/>
</dbReference>
<dbReference type="GO" id="GO:0007584">
    <property type="term" value="P:response to nutrient"/>
    <property type="evidence" value="ECO:0007669"/>
    <property type="project" value="TreeGrafter"/>
</dbReference>
<dbReference type="Proteomes" id="UP000781932">
    <property type="component" value="Unassembled WGS sequence"/>
</dbReference>
<dbReference type="Gene3D" id="3.30.1140.60">
    <property type="entry name" value="F-actin capping protein, alpha subunit"/>
    <property type="match status" value="1"/>
</dbReference>
<reference evidence="11" key="1">
    <citation type="submission" date="2020-03" db="EMBL/GenBank/DDBJ databases">
        <authorList>
            <person name="He L."/>
        </authorList>
    </citation>
    <scope>NUCLEOTIDE SEQUENCE</scope>
    <source>
        <strain evidence="11">CkLH20</strain>
    </source>
</reference>
<evidence type="ECO:0000256" key="1">
    <source>
        <dbReference type="ARBA" id="ARBA00001964"/>
    </source>
</evidence>
<dbReference type="SUPFAM" id="SSF52518">
    <property type="entry name" value="Thiamin diphosphate-binding fold (THDP-binding)"/>
    <property type="match status" value="1"/>
</dbReference>
<dbReference type="InterPro" id="IPR029061">
    <property type="entry name" value="THDP-binding"/>
</dbReference>
<evidence type="ECO:0000259" key="10">
    <source>
        <dbReference type="SMART" id="SM00861"/>
    </source>
</evidence>
<dbReference type="PROSITE" id="PS00749">
    <property type="entry name" value="F_ACTIN_CAPPING_A_2"/>
    <property type="match status" value="1"/>
</dbReference>
<dbReference type="InterPro" id="IPR017865">
    <property type="entry name" value="F-actin_cap_asu_CS"/>
</dbReference>
<dbReference type="PROSITE" id="PS00748">
    <property type="entry name" value="F_ACTIN_CAPPING_A_1"/>
    <property type="match status" value="1"/>
</dbReference>